<comment type="caution">
    <text evidence="2">The sequence shown here is derived from an EMBL/GenBank/DDBJ whole genome shotgun (WGS) entry which is preliminary data.</text>
</comment>
<gene>
    <name evidence="2" type="ORF">C8A00DRAFT_37352</name>
</gene>
<dbReference type="Proteomes" id="UP001302745">
    <property type="component" value="Unassembled WGS sequence"/>
</dbReference>
<protein>
    <submittedName>
        <fullName evidence="2">Uncharacterized protein</fullName>
    </submittedName>
</protein>
<feature type="region of interest" description="Disordered" evidence="1">
    <location>
        <begin position="176"/>
        <end position="203"/>
    </location>
</feature>
<reference evidence="2" key="2">
    <citation type="submission" date="2023-05" db="EMBL/GenBank/DDBJ databases">
        <authorList>
            <consortium name="Lawrence Berkeley National Laboratory"/>
            <person name="Steindorff A."/>
            <person name="Hensen N."/>
            <person name="Bonometti L."/>
            <person name="Westerberg I."/>
            <person name="Brannstrom I.O."/>
            <person name="Guillou S."/>
            <person name="Cros-Aarteil S."/>
            <person name="Calhoun S."/>
            <person name="Haridas S."/>
            <person name="Kuo A."/>
            <person name="Mondo S."/>
            <person name="Pangilinan J."/>
            <person name="Riley R."/>
            <person name="Labutti K."/>
            <person name="Andreopoulos B."/>
            <person name="Lipzen A."/>
            <person name="Chen C."/>
            <person name="Yanf M."/>
            <person name="Daum C."/>
            <person name="Ng V."/>
            <person name="Clum A."/>
            <person name="Ohm R."/>
            <person name="Martin F."/>
            <person name="Silar P."/>
            <person name="Natvig D."/>
            <person name="Lalanne C."/>
            <person name="Gautier V."/>
            <person name="Ament-Velasquez S.L."/>
            <person name="Kruys A."/>
            <person name="Hutchinson M.I."/>
            <person name="Powell A.J."/>
            <person name="Barry K."/>
            <person name="Miller A.N."/>
            <person name="Grigoriev I.V."/>
            <person name="Debuchy R."/>
            <person name="Gladieux P."/>
            <person name="Thoren M.H."/>
            <person name="Johannesson H."/>
        </authorList>
    </citation>
    <scope>NUCLEOTIDE SEQUENCE</scope>
    <source>
        <strain evidence="2">CBS 538.74</strain>
    </source>
</reference>
<evidence type="ECO:0000313" key="3">
    <source>
        <dbReference type="Proteomes" id="UP001302745"/>
    </source>
</evidence>
<name>A0AAN6VGF5_9PEZI</name>
<evidence type="ECO:0000256" key="1">
    <source>
        <dbReference type="SAM" id="MobiDB-lite"/>
    </source>
</evidence>
<accession>A0AAN6VGF5</accession>
<evidence type="ECO:0000313" key="2">
    <source>
        <dbReference type="EMBL" id="KAK4150045.1"/>
    </source>
</evidence>
<reference evidence="2" key="1">
    <citation type="journal article" date="2023" name="Mol. Phylogenet. Evol.">
        <title>Genome-scale phylogeny and comparative genomics of the fungal order Sordariales.</title>
        <authorList>
            <person name="Hensen N."/>
            <person name="Bonometti L."/>
            <person name="Westerberg I."/>
            <person name="Brannstrom I.O."/>
            <person name="Guillou S."/>
            <person name="Cros-Aarteil S."/>
            <person name="Calhoun S."/>
            <person name="Haridas S."/>
            <person name="Kuo A."/>
            <person name="Mondo S."/>
            <person name="Pangilinan J."/>
            <person name="Riley R."/>
            <person name="LaButti K."/>
            <person name="Andreopoulos B."/>
            <person name="Lipzen A."/>
            <person name="Chen C."/>
            <person name="Yan M."/>
            <person name="Daum C."/>
            <person name="Ng V."/>
            <person name="Clum A."/>
            <person name="Steindorff A."/>
            <person name="Ohm R.A."/>
            <person name="Martin F."/>
            <person name="Silar P."/>
            <person name="Natvig D.O."/>
            <person name="Lalanne C."/>
            <person name="Gautier V."/>
            <person name="Ament-Velasquez S.L."/>
            <person name="Kruys A."/>
            <person name="Hutchinson M.I."/>
            <person name="Powell A.J."/>
            <person name="Barry K."/>
            <person name="Miller A.N."/>
            <person name="Grigoriev I.V."/>
            <person name="Debuchy R."/>
            <person name="Gladieux P."/>
            <person name="Hiltunen Thoren M."/>
            <person name="Johannesson H."/>
        </authorList>
    </citation>
    <scope>NUCLEOTIDE SEQUENCE</scope>
    <source>
        <strain evidence="2">CBS 538.74</strain>
    </source>
</reference>
<sequence>MASADNNDKAKVRAKIDARRASILGAIRNAYPKLPTGDWLATKVALVQQNTLSALFDRYKDPECLLGADYVAWRVDSRLRQHFGRLLDDQAAARAFLDDMPNPTDGPYSQAFHRYQLARLALEEKGGTSPQAEPKPQPPKPAGVHTSQGPEKATKEQQAATISELAVTVQKRLEARKRKVSTENKDAAELGAPTKKARQQPSKAGAIRIVVNKTTTTTTKEQGHELPKESEIAAAIPPGNKGKGAASFGTYLGPFNGDDDPSKIGARLDVLSRRAVPRNSQIWPKFVWRSLYDLTPPPQGGDFFALPIRDEWAPLVSPDVLIRVHNLVEPTIRVVVHSRGHLQRGRPRSKLLAVLFTDYGNPTSVRELGHLAQAWSDIREWHRHMMENGDSQCALDDFMRERQLYKVSVGFAGNGVV</sequence>
<organism evidence="2 3">
    <name type="scientific">Chaetomidium leptoderma</name>
    <dbReference type="NCBI Taxonomy" id="669021"/>
    <lineage>
        <taxon>Eukaryota</taxon>
        <taxon>Fungi</taxon>
        <taxon>Dikarya</taxon>
        <taxon>Ascomycota</taxon>
        <taxon>Pezizomycotina</taxon>
        <taxon>Sordariomycetes</taxon>
        <taxon>Sordariomycetidae</taxon>
        <taxon>Sordariales</taxon>
        <taxon>Chaetomiaceae</taxon>
        <taxon>Chaetomidium</taxon>
    </lineage>
</organism>
<proteinExistence type="predicted"/>
<dbReference type="AlphaFoldDB" id="A0AAN6VGF5"/>
<dbReference type="EMBL" id="MU857101">
    <property type="protein sequence ID" value="KAK4150045.1"/>
    <property type="molecule type" value="Genomic_DNA"/>
</dbReference>
<feature type="region of interest" description="Disordered" evidence="1">
    <location>
        <begin position="126"/>
        <end position="161"/>
    </location>
</feature>
<keyword evidence="3" id="KW-1185">Reference proteome</keyword>